<dbReference type="GO" id="GO:0006310">
    <property type="term" value="P:DNA recombination"/>
    <property type="evidence" value="ECO:0007669"/>
    <property type="project" value="UniProtKB-KW"/>
</dbReference>
<dbReference type="InterPro" id="IPR010998">
    <property type="entry name" value="Integrase_recombinase_N"/>
</dbReference>
<organism evidence="6 7">
    <name type="scientific">Mangrovimonas yunxiaonensis</name>
    <dbReference type="NCBI Taxonomy" id="1197477"/>
    <lineage>
        <taxon>Bacteria</taxon>
        <taxon>Pseudomonadati</taxon>
        <taxon>Bacteroidota</taxon>
        <taxon>Flavobacteriia</taxon>
        <taxon>Flavobacteriales</taxon>
        <taxon>Flavobacteriaceae</taxon>
        <taxon>Mangrovimonas</taxon>
    </lineage>
</organism>
<comment type="similarity">
    <text evidence="1">Belongs to the 'phage' integrase family.</text>
</comment>
<feature type="domain" description="Tyr recombinase" evidence="5">
    <location>
        <begin position="205"/>
        <end position="377"/>
    </location>
</feature>
<gene>
    <name evidence="6" type="ORF">IA57_04030</name>
</gene>
<keyword evidence="7" id="KW-1185">Reference proteome</keyword>
<dbReference type="RefSeq" id="WP_036119411.1">
    <property type="nucleotide sequence ID" value="NZ_BMET01000005.1"/>
</dbReference>
<sequence>MKPVITLSPLTHKNASQIAIGFDFDVAVKADVKLFPEVYWSSTHKTFYVARTGGTMHRLFKHFRAKGYYVDYQAMLPDRPNIKPTSSRKAKAPMTKKAFYEALPQAHKTMLQGYVSYLRGKRLSEQTVSTYGYFVLRFIYFNRDCTPGQWRNTHIDLFMSAVMYQEHYSISSHRQCVSALKYLTAFCEMADFDATEYKRPKKDKKLPRVVSKDAVLRLIQVCKNLKHRVIIGLLYSAGLRVGELLSLTPSDLDFERMLIFVKCGKGRKDRMVPMAEVMVPMLNNYLHTYQPKAFLIEGRLGADYNASSVRHMLKRCCKLAQISPSISPHALRHSYATHMLENGVGLRHIQTLLGHSKPETTMIYTHVAQEDLMRISNPLDVVVKDIMDGVGRDKKVTISRL</sequence>
<dbReference type="Gene3D" id="1.10.443.10">
    <property type="entry name" value="Intergrase catalytic core"/>
    <property type="match status" value="1"/>
</dbReference>
<proteinExistence type="inferred from homology"/>
<evidence type="ECO:0000256" key="1">
    <source>
        <dbReference type="ARBA" id="ARBA00008857"/>
    </source>
</evidence>
<dbReference type="STRING" id="1197477.IA57_04030"/>
<name>A0A084TMV2_9FLAO</name>
<dbReference type="PANTHER" id="PTHR30349">
    <property type="entry name" value="PHAGE INTEGRASE-RELATED"/>
    <property type="match status" value="1"/>
</dbReference>
<reference evidence="6 7" key="1">
    <citation type="journal article" date="2014" name="Genome Announc.">
        <title>Draft Genome Sequence of the Algicidal Bacterium Mangrovimonas yunxiaonensis Strain LY01.</title>
        <authorList>
            <person name="Li Y."/>
            <person name="Zhu H."/>
            <person name="Li C."/>
            <person name="Zhang H."/>
            <person name="Chen Z."/>
            <person name="Zheng W."/>
            <person name="Xu H."/>
            <person name="Zheng T."/>
        </authorList>
    </citation>
    <scope>NUCLEOTIDE SEQUENCE [LARGE SCALE GENOMIC DNA]</scope>
    <source>
        <strain evidence="6 7">LY01</strain>
    </source>
</reference>
<dbReference type="AlphaFoldDB" id="A0A084TMV2"/>
<dbReference type="InterPro" id="IPR004107">
    <property type="entry name" value="Integrase_SAM-like_N"/>
</dbReference>
<dbReference type="InterPro" id="IPR002104">
    <property type="entry name" value="Integrase_catalytic"/>
</dbReference>
<evidence type="ECO:0000256" key="4">
    <source>
        <dbReference type="ARBA" id="ARBA00023172"/>
    </source>
</evidence>
<dbReference type="Proteomes" id="UP000028521">
    <property type="component" value="Unassembled WGS sequence"/>
</dbReference>
<reference evidence="7" key="2">
    <citation type="submission" date="2014-07" db="EMBL/GenBank/DDBJ databases">
        <title>Genome sequence of Mangrovimonas yunxiaonensis.</title>
        <authorList>
            <person name="Li Y."/>
            <person name="Zheng T."/>
        </authorList>
    </citation>
    <scope>NUCLEOTIDE SEQUENCE [LARGE SCALE GENOMIC DNA]</scope>
    <source>
        <strain evidence="7">LY01</strain>
    </source>
</reference>
<dbReference type="SUPFAM" id="SSF56349">
    <property type="entry name" value="DNA breaking-rejoining enzymes"/>
    <property type="match status" value="1"/>
</dbReference>
<comment type="caution">
    <text evidence="6">The sequence shown here is derived from an EMBL/GenBank/DDBJ whole genome shotgun (WGS) entry which is preliminary data.</text>
</comment>
<dbReference type="PANTHER" id="PTHR30349:SF64">
    <property type="entry name" value="PROPHAGE INTEGRASE INTD-RELATED"/>
    <property type="match status" value="1"/>
</dbReference>
<dbReference type="OrthoDB" id="9801717at2"/>
<dbReference type="PROSITE" id="PS51898">
    <property type="entry name" value="TYR_RECOMBINASE"/>
    <property type="match status" value="1"/>
</dbReference>
<evidence type="ECO:0000313" key="7">
    <source>
        <dbReference type="Proteomes" id="UP000028521"/>
    </source>
</evidence>
<dbReference type="InterPro" id="IPR050090">
    <property type="entry name" value="Tyrosine_recombinase_XerCD"/>
</dbReference>
<accession>A0A084TMV2</accession>
<dbReference type="GO" id="GO:0003677">
    <property type="term" value="F:DNA binding"/>
    <property type="evidence" value="ECO:0007669"/>
    <property type="project" value="UniProtKB-KW"/>
</dbReference>
<dbReference type="GO" id="GO:0015074">
    <property type="term" value="P:DNA integration"/>
    <property type="evidence" value="ECO:0007669"/>
    <property type="project" value="UniProtKB-KW"/>
</dbReference>
<evidence type="ECO:0000313" key="6">
    <source>
        <dbReference type="EMBL" id="KFB02038.1"/>
    </source>
</evidence>
<keyword evidence="4" id="KW-0233">DNA recombination</keyword>
<dbReference type="Gene3D" id="1.10.150.130">
    <property type="match status" value="1"/>
</dbReference>
<keyword evidence="2" id="KW-0229">DNA integration</keyword>
<protein>
    <submittedName>
        <fullName evidence="6">Integrase</fullName>
    </submittedName>
</protein>
<dbReference type="Pfam" id="PF13495">
    <property type="entry name" value="Phage_int_SAM_4"/>
    <property type="match status" value="1"/>
</dbReference>
<keyword evidence="3" id="KW-0238">DNA-binding</keyword>
<dbReference type="InterPro" id="IPR011010">
    <property type="entry name" value="DNA_brk_join_enz"/>
</dbReference>
<dbReference type="EMBL" id="JPFK01000003">
    <property type="protein sequence ID" value="KFB02038.1"/>
    <property type="molecule type" value="Genomic_DNA"/>
</dbReference>
<dbReference type="eggNOG" id="COG4974">
    <property type="taxonomic scope" value="Bacteria"/>
</dbReference>
<dbReference type="Pfam" id="PF00589">
    <property type="entry name" value="Phage_integrase"/>
    <property type="match status" value="1"/>
</dbReference>
<dbReference type="InterPro" id="IPR013762">
    <property type="entry name" value="Integrase-like_cat_sf"/>
</dbReference>
<evidence type="ECO:0000259" key="5">
    <source>
        <dbReference type="PROSITE" id="PS51898"/>
    </source>
</evidence>
<evidence type="ECO:0000256" key="3">
    <source>
        <dbReference type="ARBA" id="ARBA00023125"/>
    </source>
</evidence>
<evidence type="ECO:0000256" key="2">
    <source>
        <dbReference type="ARBA" id="ARBA00022908"/>
    </source>
</evidence>